<dbReference type="PANTHER" id="PTHR24110">
    <property type="entry name" value="CENTROSOMAL PROTEIN OF 78 KDA"/>
    <property type="match status" value="1"/>
</dbReference>
<comment type="caution">
    <text evidence="1">The sequence shown here is derived from an EMBL/GenBank/DDBJ whole genome shotgun (WGS) entry which is preliminary data.</text>
</comment>
<dbReference type="SMART" id="SM00368">
    <property type="entry name" value="LRR_RI"/>
    <property type="match status" value="3"/>
</dbReference>
<reference evidence="1 2" key="1">
    <citation type="submission" date="2016-11" db="EMBL/GenBank/DDBJ databases">
        <title>The macronuclear genome of Stentor coeruleus: a giant cell with tiny introns.</title>
        <authorList>
            <person name="Slabodnick M."/>
            <person name="Ruby J.G."/>
            <person name="Reiff S.B."/>
            <person name="Swart E.C."/>
            <person name="Gosai S."/>
            <person name="Prabakaran S."/>
            <person name="Witkowska E."/>
            <person name="Larue G.E."/>
            <person name="Fisher S."/>
            <person name="Freeman R.M."/>
            <person name="Gunawardena J."/>
            <person name="Chu W."/>
            <person name="Stover N.A."/>
            <person name="Gregory B.D."/>
            <person name="Nowacki M."/>
            <person name="Derisi J."/>
            <person name="Roy S.W."/>
            <person name="Marshall W.F."/>
            <person name="Sood P."/>
        </authorList>
    </citation>
    <scope>NUCLEOTIDE SEQUENCE [LARGE SCALE GENOMIC DNA]</scope>
    <source>
        <strain evidence="1">WM001</strain>
    </source>
</reference>
<evidence type="ECO:0000313" key="2">
    <source>
        <dbReference type="Proteomes" id="UP000187209"/>
    </source>
</evidence>
<dbReference type="AlphaFoldDB" id="A0A1R2AXH8"/>
<dbReference type="EMBL" id="MPUH01001224">
    <property type="protein sequence ID" value="OMJ69224.1"/>
    <property type="molecule type" value="Genomic_DNA"/>
</dbReference>
<accession>A0A1R2AXH8</accession>
<dbReference type="OrthoDB" id="78308at2759"/>
<dbReference type="SUPFAM" id="SSF52047">
    <property type="entry name" value="RNI-like"/>
    <property type="match status" value="1"/>
</dbReference>
<organism evidence="1 2">
    <name type="scientific">Stentor coeruleus</name>
    <dbReference type="NCBI Taxonomy" id="5963"/>
    <lineage>
        <taxon>Eukaryota</taxon>
        <taxon>Sar</taxon>
        <taxon>Alveolata</taxon>
        <taxon>Ciliophora</taxon>
        <taxon>Postciliodesmatophora</taxon>
        <taxon>Heterotrichea</taxon>
        <taxon>Heterotrichida</taxon>
        <taxon>Stentoridae</taxon>
        <taxon>Stentor</taxon>
    </lineage>
</organism>
<keyword evidence="2" id="KW-1185">Reference proteome</keyword>
<evidence type="ECO:0000313" key="1">
    <source>
        <dbReference type="EMBL" id="OMJ69224.1"/>
    </source>
</evidence>
<protein>
    <submittedName>
        <fullName evidence="1">Uncharacterized protein</fullName>
    </submittedName>
</protein>
<dbReference type="Gene3D" id="3.80.10.10">
    <property type="entry name" value="Ribonuclease Inhibitor"/>
    <property type="match status" value="2"/>
</dbReference>
<name>A0A1R2AXH8_9CILI</name>
<gene>
    <name evidence="1" type="ORF">SteCoe_33097</name>
</gene>
<dbReference type="PANTHER" id="PTHR24110:SF3">
    <property type="entry name" value="CENTROSOMAL PROTEIN OF 78 KDA"/>
    <property type="match status" value="1"/>
</dbReference>
<dbReference type="InterPro" id="IPR032675">
    <property type="entry name" value="LRR_dom_sf"/>
</dbReference>
<proteinExistence type="predicted"/>
<sequence length="440" mass="50140">MNVDQPKKKQENLIKEDPFEKFITLAQYYNANLTREFTAKLKKNVFSLNFEGVNENASVVVGEGLKILTKITNFYIHGKHKPNEIKNIPRPVSKMSKTSQAPVLNKIKAKKKIALHSYHLISKIFVGLCENTCKNKALVEMQISGLYLGQKSWDLLNSAIEASRTVKSIKINYCFLQDSDLEILQSGLNNESISKIDLSHNFLKSNCGEILGTIISKRCGSENIGRWKKSLRNNENFIIEGGLLELGLNHNKLTDKTVINLSQSLTYDSFLKCLDLSYNSLTAASFNEILSLLENNTSLIFIDMKGNIKCFDPSLLHSIIEKLLFNYDFLKSQLWFTASEDWENKIAELQNFFNEECQKDLKPIKKATKSLSRSPEKGQLNRLGLGSLHSPLQKTSDCKKHKNCNKCDQFERELFKSKSQVIDLIMQNNQLVKKLKKSNN</sequence>
<dbReference type="Proteomes" id="UP000187209">
    <property type="component" value="Unassembled WGS sequence"/>
</dbReference>